<proteinExistence type="predicted"/>
<evidence type="ECO:0008006" key="3">
    <source>
        <dbReference type="Google" id="ProtNLM"/>
    </source>
</evidence>
<sequence>MIARSASVSIPSATALTWRAPPIAGRARARHVARFPAHSRARFNFMLDHVSVLLMKNRLLKADFGPLLNRASLLCASAFAVMATAFRCSADRFRCYRLSAKTRLKSLTWNRNISNKPAEKARKNFLSLFFRCYGPITGKAAGIRSRACAMHRQATSIAPAARGTHLMAHKAPWLALLFLLAGCGPHRTPPARLLFEGLPVTGSLADAQRAGFTDCVQPDHISLRCRKHGVMWGGTGPYEAAVDLVGGDGNGGFDQLILWHERDQNAVYAITDILEKQGWKSCTTSIDADRGDQMIYTRKGAPVRISMDLSYWSKRRLRVIPASDRTERRC</sequence>
<evidence type="ECO:0000313" key="2">
    <source>
        <dbReference type="Proteomes" id="UP001419910"/>
    </source>
</evidence>
<reference evidence="1 2" key="1">
    <citation type="submission" date="2024-05" db="EMBL/GenBank/DDBJ databases">
        <authorList>
            <person name="Liu Q."/>
            <person name="Xin Y.-H."/>
        </authorList>
    </citation>
    <scope>NUCLEOTIDE SEQUENCE [LARGE SCALE GENOMIC DNA]</scope>
    <source>
        <strain evidence="1 2">CGMCC 1.10181</strain>
    </source>
</reference>
<keyword evidence="2" id="KW-1185">Reference proteome</keyword>
<name>A0ABU9Y295_9SPHN</name>
<dbReference type="EMBL" id="JBDIME010000006">
    <property type="protein sequence ID" value="MEN2789909.1"/>
    <property type="molecule type" value="Genomic_DNA"/>
</dbReference>
<dbReference type="Proteomes" id="UP001419910">
    <property type="component" value="Unassembled WGS sequence"/>
</dbReference>
<accession>A0ABU9Y295</accession>
<gene>
    <name evidence="1" type="ORF">ABC974_09755</name>
</gene>
<comment type="caution">
    <text evidence="1">The sequence shown here is derived from an EMBL/GenBank/DDBJ whole genome shotgun (WGS) entry which is preliminary data.</text>
</comment>
<protein>
    <recommendedName>
        <fullName evidence="3">Lipoprotein</fullName>
    </recommendedName>
</protein>
<organism evidence="1 2">
    <name type="scientific">Sphingomonas oligophenolica</name>
    <dbReference type="NCBI Taxonomy" id="301154"/>
    <lineage>
        <taxon>Bacteria</taxon>
        <taxon>Pseudomonadati</taxon>
        <taxon>Pseudomonadota</taxon>
        <taxon>Alphaproteobacteria</taxon>
        <taxon>Sphingomonadales</taxon>
        <taxon>Sphingomonadaceae</taxon>
        <taxon>Sphingomonas</taxon>
    </lineage>
</organism>
<dbReference type="RefSeq" id="WP_343891305.1">
    <property type="nucleotide sequence ID" value="NZ_BAAAEH010000040.1"/>
</dbReference>
<evidence type="ECO:0000313" key="1">
    <source>
        <dbReference type="EMBL" id="MEN2789909.1"/>
    </source>
</evidence>